<dbReference type="GO" id="GO:0000422">
    <property type="term" value="P:autophagy of mitochondrion"/>
    <property type="evidence" value="ECO:0007669"/>
    <property type="project" value="TreeGrafter"/>
</dbReference>
<sequence>MACAGARALSVLKFVGTVSLGLLTGVSYTVSAVSLPSLLSLPSSASASHAITSLTTGLKTPLTVLTALASGPLLVSFILSPRSVRHPYLAYTSLLAGLSMAVPLLLPQPQPRQSAAKKQARRSKMEASYEVLGEPQSESTSEGEADDMNGEEVRTQVEGLSRAFLVRTSLAGLGFAMSVLGIWGDGVPQSLVFVS</sequence>
<feature type="region of interest" description="Disordered" evidence="6">
    <location>
        <begin position="126"/>
        <end position="149"/>
    </location>
</feature>
<dbReference type="GO" id="GO:0016236">
    <property type="term" value="P:macroautophagy"/>
    <property type="evidence" value="ECO:0007669"/>
    <property type="project" value="TreeGrafter"/>
</dbReference>
<organism evidence="8 9">
    <name type="scientific">Ophiocordyceps australis</name>
    <dbReference type="NCBI Taxonomy" id="1399860"/>
    <lineage>
        <taxon>Eukaryota</taxon>
        <taxon>Fungi</taxon>
        <taxon>Dikarya</taxon>
        <taxon>Ascomycota</taxon>
        <taxon>Pezizomycotina</taxon>
        <taxon>Sordariomycetes</taxon>
        <taxon>Hypocreomycetidae</taxon>
        <taxon>Hypocreales</taxon>
        <taxon>Ophiocordycipitaceae</taxon>
        <taxon>Ophiocordyceps</taxon>
    </lineage>
</organism>
<protein>
    <recommendedName>
        <fullName evidence="10">Autophagy-related protein 33</fullName>
    </recommendedName>
</protein>
<dbReference type="GO" id="GO:0005741">
    <property type="term" value="C:mitochondrial outer membrane"/>
    <property type="evidence" value="ECO:0007669"/>
    <property type="project" value="TreeGrafter"/>
</dbReference>
<evidence type="ECO:0000256" key="1">
    <source>
        <dbReference type="ARBA" id="ARBA00004141"/>
    </source>
</evidence>
<reference evidence="8 9" key="1">
    <citation type="submission" date="2017-06" db="EMBL/GenBank/DDBJ databases">
        <title>Ant-infecting Ophiocordyceps genomes reveal a high diversity of potential behavioral manipulation genes and a possible major role for enterotoxins.</title>
        <authorList>
            <person name="De Bekker C."/>
            <person name="Evans H.C."/>
            <person name="Brachmann A."/>
            <person name="Hughes D.P."/>
        </authorList>
    </citation>
    <scope>NUCLEOTIDE SEQUENCE [LARGE SCALE GENOMIC DNA]</scope>
    <source>
        <strain evidence="8 9">Map64</strain>
    </source>
</reference>
<evidence type="ECO:0000256" key="6">
    <source>
        <dbReference type="SAM" id="MobiDB-lite"/>
    </source>
</evidence>
<dbReference type="EMBL" id="NJET01000029">
    <property type="protein sequence ID" value="PHH64542.1"/>
    <property type="molecule type" value="Genomic_DNA"/>
</dbReference>
<feature type="transmembrane region" description="Helical" evidence="7">
    <location>
        <begin position="62"/>
        <end position="82"/>
    </location>
</feature>
<proteinExistence type="inferred from homology"/>
<keyword evidence="9" id="KW-1185">Reference proteome</keyword>
<keyword evidence="3 7" id="KW-1133">Transmembrane helix</keyword>
<evidence type="ECO:0000313" key="8">
    <source>
        <dbReference type="EMBL" id="PHH64542.1"/>
    </source>
</evidence>
<comment type="subcellular location">
    <subcellularLocation>
        <location evidence="1">Membrane</location>
        <topology evidence="1">Multi-pass membrane protein</topology>
    </subcellularLocation>
</comment>
<feature type="transmembrane region" description="Helical" evidence="7">
    <location>
        <begin position="164"/>
        <end position="183"/>
    </location>
</feature>
<dbReference type="PANTHER" id="PTHR37278:SF1">
    <property type="entry name" value="AUTOPHAGY-RELATED PROTEIN 33-RELATED"/>
    <property type="match status" value="1"/>
</dbReference>
<feature type="transmembrane region" description="Helical" evidence="7">
    <location>
        <begin position="20"/>
        <end position="41"/>
    </location>
</feature>
<dbReference type="PANTHER" id="PTHR37278">
    <property type="entry name" value="AUTOPHAGY-RELATED PROTEIN 33-RELATED"/>
    <property type="match status" value="1"/>
</dbReference>
<evidence type="ECO:0000256" key="2">
    <source>
        <dbReference type="ARBA" id="ARBA00022692"/>
    </source>
</evidence>
<comment type="caution">
    <text evidence="8">The sequence shown here is derived from an EMBL/GenBank/DDBJ whole genome shotgun (WGS) entry which is preliminary data.</text>
</comment>
<dbReference type="AlphaFoldDB" id="A0A2C5YBA8"/>
<comment type="similarity">
    <text evidence="5">Belongs to the ATG33 family.</text>
</comment>
<dbReference type="InterPro" id="IPR051668">
    <property type="entry name" value="ATG33"/>
</dbReference>
<evidence type="ECO:0000256" key="3">
    <source>
        <dbReference type="ARBA" id="ARBA00022989"/>
    </source>
</evidence>
<gene>
    <name evidence="8" type="ORF">CDD81_4321</name>
</gene>
<keyword evidence="4 7" id="KW-0472">Membrane</keyword>
<evidence type="ECO:0000256" key="5">
    <source>
        <dbReference type="ARBA" id="ARBA00038013"/>
    </source>
</evidence>
<dbReference type="OrthoDB" id="5336366at2759"/>
<name>A0A2C5YBA8_9HYPO</name>
<evidence type="ECO:0000256" key="4">
    <source>
        <dbReference type="ARBA" id="ARBA00023136"/>
    </source>
</evidence>
<dbReference type="Proteomes" id="UP000226192">
    <property type="component" value="Unassembled WGS sequence"/>
</dbReference>
<accession>A0A2C5YBA8</accession>
<evidence type="ECO:0008006" key="10">
    <source>
        <dbReference type="Google" id="ProtNLM"/>
    </source>
</evidence>
<evidence type="ECO:0000313" key="9">
    <source>
        <dbReference type="Proteomes" id="UP000226192"/>
    </source>
</evidence>
<evidence type="ECO:0000256" key="7">
    <source>
        <dbReference type="SAM" id="Phobius"/>
    </source>
</evidence>
<keyword evidence="2 7" id="KW-0812">Transmembrane</keyword>